<organism evidence="7 8">
    <name type="scientific">Azospira oryzae</name>
    <dbReference type="NCBI Taxonomy" id="146939"/>
    <lineage>
        <taxon>Bacteria</taxon>
        <taxon>Pseudomonadati</taxon>
        <taxon>Pseudomonadota</taxon>
        <taxon>Betaproteobacteria</taxon>
        <taxon>Rhodocyclales</taxon>
        <taxon>Rhodocyclaceae</taxon>
        <taxon>Azospira</taxon>
    </lineage>
</organism>
<comment type="subcellular location">
    <subcellularLocation>
        <location evidence="6">Cytoplasm</location>
    </subcellularLocation>
</comment>
<dbReference type="Gene3D" id="2.60.200.30">
    <property type="entry name" value="Probable inorganic polyphosphate/atp-NAD kinase, domain 2"/>
    <property type="match status" value="1"/>
</dbReference>
<dbReference type="PANTHER" id="PTHR20275">
    <property type="entry name" value="NAD KINASE"/>
    <property type="match status" value="1"/>
</dbReference>
<evidence type="ECO:0000313" key="8">
    <source>
        <dbReference type="Proteomes" id="UP000292136"/>
    </source>
</evidence>
<accession>A0ABY0IRQ0</accession>
<keyword evidence="8" id="KW-1185">Reference proteome</keyword>
<proteinExistence type="inferred from homology"/>
<feature type="active site" description="Proton acceptor" evidence="6">
    <location>
        <position position="72"/>
    </location>
</feature>
<comment type="function">
    <text evidence="6">Involved in the regulation of the intracellular balance of NAD and NADP, and is a key enzyme in the biosynthesis of NADP. Catalyzes specifically the phosphorylation on 2'-hydroxyl of the adenosine moiety of NAD to yield NADP.</text>
</comment>
<dbReference type="EMBL" id="SHKM01000001">
    <property type="protein sequence ID" value="RZT90275.1"/>
    <property type="molecule type" value="Genomic_DNA"/>
</dbReference>
<feature type="binding site" evidence="6">
    <location>
        <position position="176"/>
    </location>
    <ligand>
        <name>NAD(+)</name>
        <dbReference type="ChEBI" id="CHEBI:57540"/>
    </ligand>
</feature>
<evidence type="ECO:0000256" key="6">
    <source>
        <dbReference type="HAMAP-Rule" id="MF_00361"/>
    </source>
</evidence>
<evidence type="ECO:0000256" key="3">
    <source>
        <dbReference type="ARBA" id="ARBA00022857"/>
    </source>
</evidence>
<dbReference type="RefSeq" id="WP_014238087.1">
    <property type="nucleotide sequence ID" value="NZ_SHKM01000001.1"/>
</dbReference>
<keyword evidence="6" id="KW-0963">Cytoplasm</keyword>
<feature type="binding site" evidence="6">
    <location>
        <position position="174"/>
    </location>
    <ligand>
        <name>NAD(+)</name>
        <dbReference type="ChEBI" id="CHEBI:57540"/>
    </ligand>
</feature>
<evidence type="ECO:0000256" key="4">
    <source>
        <dbReference type="ARBA" id="ARBA00023027"/>
    </source>
</evidence>
<name>A0ABY0IRQ0_9RHOO</name>
<evidence type="ECO:0000313" key="7">
    <source>
        <dbReference type="EMBL" id="RZT90275.1"/>
    </source>
</evidence>
<dbReference type="EC" id="2.7.1.23" evidence="6"/>
<dbReference type="NCBIfam" id="NF002561">
    <property type="entry name" value="PRK02155.1"/>
    <property type="match status" value="1"/>
</dbReference>
<feature type="binding site" evidence="6">
    <location>
        <position position="245"/>
    </location>
    <ligand>
        <name>NAD(+)</name>
        <dbReference type="ChEBI" id="CHEBI:57540"/>
    </ligand>
</feature>
<dbReference type="Pfam" id="PF20143">
    <property type="entry name" value="NAD_kinase_C"/>
    <property type="match status" value="1"/>
</dbReference>
<keyword evidence="6" id="KW-0547">Nucleotide-binding</keyword>
<comment type="similarity">
    <text evidence="6">Belongs to the NAD kinase family.</text>
</comment>
<sequence>MALPRTIALIGKYHSPEIAESLRSLGQYLSERGVSVLVEADTAANVGESRWMTGDFQFIGAHADLAIVLGGDGTMLNAARHLARYKVPLVGVNQGRLGFMTDIARCDMLSCMEDLLDGRFVPEERLILDAEVIRDGKEVCANQALNDVVMDKGAIGRMIEFELFIDGEFIYNLRADGLIISTPTGSTAYALSANGPILHPTLGGIALVPLCPHSLTNRPITVSDRCEIELRVIQSADARVHFDGQVAFDIRPDDCVRMRRSAYNVCFLHPPGYSYFAMLRQKLHWSKRPKGP</sequence>
<keyword evidence="6" id="KW-0067">ATP-binding</keyword>
<feature type="binding site" evidence="6">
    <location>
        <begin position="72"/>
        <end position="73"/>
    </location>
    <ligand>
        <name>NAD(+)</name>
        <dbReference type="ChEBI" id="CHEBI:57540"/>
    </ligand>
</feature>
<evidence type="ECO:0000256" key="5">
    <source>
        <dbReference type="ARBA" id="ARBA00047925"/>
    </source>
</evidence>
<dbReference type="Pfam" id="PF01513">
    <property type="entry name" value="NAD_kinase"/>
    <property type="match status" value="1"/>
</dbReference>
<dbReference type="NCBIfam" id="NF002306">
    <property type="entry name" value="PRK01231.1"/>
    <property type="match status" value="1"/>
</dbReference>
<dbReference type="InterPro" id="IPR017437">
    <property type="entry name" value="ATP-NAD_kinase_PpnK-typ_C"/>
</dbReference>
<evidence type="ECO:0000256" key="2">
    <source>
        <dbReference type="ARBA" id="ARBA00022777"/>
    </source>
</evidence>
<dbReference type="Gene3D" id="3.40.50.10330">
    <property type="entry name" value="Probable inorganic polyphosphate/atp-NAD kinase, domain 1"/>
    <property type="match status" value="1"/>
</dbReference>
<dbReference type="InterPro" id="IPR017438">
    <property type="entry name" value="ATP-NAD_kinase_N"/>
</dbReference>
<dbReference type="SUPFAM" id="SSF111331">
    <property type="entry name" value="NAD kinase/diacylglycerol kinase-like"/>
    <property type="match status" value="1"/>
</dbReference>
<comment type="caution">
    <text evidence="7">The sequence shown here is derived from an EMBL/GenBank/DDBJ whole genome shotgun (WGS) entry which is preliminary data.</text>
</comment>
<dbReference type="InterPro" id="IPR016064">
    <property type="entry name" value="NAD/diacylglycerol_kinase_sf"/>
</dbReference>
<reference evidence="7 8" key="1">
    <citation type="submission" date="2019-02" db="EMBL/GenBank/DDBJ databases">
        <title>Genomic Encyclopedia of Type Strains, Phase IV (KMG-IV): sequencing the most valuable type-strain genomes for metagenomic binning, comparative biology and taxonomic classification.</title>
        <authorList>
            <person name="Goeker M."/>
        </authorList>
    </citation>
    <scope>NUCLEOTIDE SEQUENCE [LARGE SCALE GENOMIC DNA]</scope>
    <source>
        <strain evidence="7 8">DSM 21223</strain>
    </source>
</reference>
<keyword evidence="1 6" id="KW-0808">Transferase</keyword>
<protein>
    <recommendedName>
        <fullName evidence="6">NAD kinase</fullName>
        <ecNumber evidence="6">2.7.1.23</ecNumber>
    </recommendedName>
    <alternativeName>
        <fullName evidence="6">ATP-dependent NAD kinase</fullName>
    </alternativeName>
</protein>
<dbReference type="PANTHER" id="PTHR20275:SF0">
    <property type="entry name" value="NAD KINASE"/>
    <property type="match status" value="1"/>
</dbReference>
<dbReference type="GO" id="GO:0016301">
    <property type="term" value="F:kinase activity"/>
    <property type="evidence" value="ECO:0007669"/>
    <property type="project" value="UniProtKB-KW"/>
</dbReference>
<comment type="cofactor">
    <cofactor evidence="6">
        <name>a divalent metal cation</name>
        <dbReference type="ChEBI" id="CHEBI:60240"/>
    </cofactor>
</comment>
<feature type="binding site" evidence="6">
    <location>
        <begin position="187"/>
        <end position="192"/>
    </location>
    <ligand>
        <name>NAD(+)</name>
        <dbReference type="ChEBI" id="CHEBI:57540"/>
    </ligand>
</feature>
<dbReference type="InterPro" id="IPR002504">
    <property type="entry name" value="NADK"/>
</dbReference>
<evidence type="ECO:0000256" key="1">
    <source>
        <dbReference type="ARBA" id="ARBA00022679"/>
    </source>
</evidence>
<keyword evidence="4 6" id="KW-0520">NAD</keyword>
<comment type="caution">
    <text evidence="6">Lacks conserved residue(s) required for the propagation of feature annotation.</text>
</comment>
<comment type="catalytic activity">
    <reaction evidence="5 6">
        <text>NAD(+) + ATP = ADP + NADP(+) + H(+)</text>
        <dbReference type="Rhea" id="RHEA:18629"/>
        <dbReference type="ChEBI" id="CHEBI:15378"/>
        <dbReference type="ChEBI" id="CHEBI:30616"/>
        <dbReference type="ChEBI" id="CHEBI:57540"/>
        <dbReference type="ChEBI" id="CHEBI:58349"/>
        <dbReference type="ChEBI" id="CHEBI:456216"/>
        <dbReference type="EC" id="2.7.1.23"/>
    </reaction>
</comment>
<dbReference type="Proteomes" id="UP000292136">
    <property type="component" value="Unassembled WGS sequence"/>
</dbReference>
<keyword evidence="2 6" id="KW-0418">Kinase</keyword>
<keyword evidence="3 6" id="KW-0521">NADP</keyword>
<gene>
    <name evidence="6" type="primary">nadK</name>
    <name evidence="7" type="ORF">EV678_1087</name>
</gene>
<feature type="binding site" evidence="6">
    <location>
        <position position="157"/>
    </location>
    <ligand>
        <name>NAD(+)</name>
        <dbReference type="ChEBI" id="CHEBI:57540"/>
    </ligand>
</feature>
<feature type="binding site" evidence="6">
    <location>
        <begin position="146"/>
        <end position="147"/>
    </location>
    <ligand>
        <name>NAD(+)</name>
        <dbReference type="ChEBI" id="CHEBI:57540"/>
    </ligand>
</feature>
<dbReference type="HAMAP" id="MF_00361">
    <property type="entry name" value="NAD_kinase"/>
    <property type="match status" value="1"/>
</dbReference>